<keyword evidence="6" id="KW-0511">Multifunctional enzyme</keyword>
<dbReference type="InterPro" id="IPR016036">
    <property type="entry name" value="Malonyl_transacylase_ACP-bd"/>
</dbReference>
<feature type="domain" description="Carrier" evidence="8">
    <location>
        <begin position="955"/>
        <end position="1030"/>
    </location>
</feature>
<dbReference type="Gene3D" id="1.10.1200.10">
    <property type="entry name" value="ACP-like"/>
    <property type="match status" value="1"/>
</dbReference>
<evidence type="ECO:0000259" key="9">
    <source>
        <dbReference type="PROSITE" id="PS52004"/>
    </source>
</evidence>
<keyword evidence="2" id="KW-0596">Phosphopantetheine</keyword>
<evidence type="ECO:0000256" key="5">
    <source>
        <dbReference type="ARBA" id="ARBA00023194"/>
    </source>
</evidence>
<sequence length="1036" mass="110586">MSTHDNTVVEALRASLLENERLRRELTAATDRAGEPIAIVGMVCRLPGGVRSPEDLWELLERGGDGITPFPDDRGWDVERLYDPSPDAPGKSYVREGGFLHDAGDFDARFFGISPREALSTDPQQRLFLEATWEVCERAGIDAHSLRGSNTGVFAGVMYHDYGTGLASTPAEVEGFQGAGVAGSLVSGRTSYCFGFEGPSVTVDTACSSSLVAVHLAAQSLRAGECDLALAGGVAVMAQPNTFVEFSRQRGLSPDGRCKAFAAAADGTGWSEGLSLLLLERLSDARRNHHPVLAVVRGSAVNSDGASNGLTAPNGPSQERVIKRALAAAGLTVADVDAVEAHGTGTRLGDPIEAQALINTYGRGRSPERPLWLGSLKSNVGHTQAAAGVAGIIKTVLAMRHGTLPRTLHVDEPTPHVDWSAGTVRLLSEARPWPRTGRARRAAVSAFGVSGTNAHIVIEQAPPAPGAGEDTGPAPERDDTPVPWVLSARTPTALAARAEQLVRHVEAHPELDTAALGRALATTRAGLEHRAVLVGGDRSELLAAARRVGEGKPSPRAVTGKAVPGPLAFLFSGQGSQRPGMGRELYDAFPVFAAAFDEVCEELDARLPRPVREVVLADPASERAALLDRTEFTQPALFAFEVALVRLLASWGIEPDIVAGHSIGELVAAQVAGMLSLSDAAALVAARARLMQALPAGGAMVAVAIGAEQAAEVLAGHEHEMSIAAVNGPASVVLSGVEEPLLALVERLRADGHRTKRLRVSHAFHSPLMEPMREEFTRVARGLSFGAPRIPLVSNVTGRLVEPGEPTAPEYWARHVRATVQFDTTVRTLEAEGVRTFLEVGPADTLTAMVQESLTGLGDAIPALRRGQSETLSLLTALGRLHVRGHDLAVAPNRDHIPLPTYPFERKRYWLERTVMPQEDLAVTPQEPEEEDAVETPEQTLVDRLSERPAEERRKELTQLVIELAAAALGHETTDEFDEETGFFDVGFSSLTAVEVRNRINDLCGLETTPMLLFDHPTPAMLAEHLDELLFTPQNT</sequence>
<dbReference type="EMBL" id="BMSL01000014">
    <property type="protein sequence ID" value="GGS50173.1"/>
    <property type="molecule type" value="Genomic_DNA"/>
</dbReference>
<organism evidence="10 11">
    <name type="scientific">Streptomyces griseoviridis</name>
    <dbReference type="NCBI Taxonomy" id="45398"/>
    <lineage>
        <taxon>Bacteria</taxon>
        <taxon>Bacillati</taxon>
        <taxon>Actinomycetota</taxon>
        <taxon>Actinomycetes</taxon>
        <taxon>Kitasatosporales</taxon>
        <taxon>Streptomycetaceae</taxon>
        <taxon>Streptomyces</taxon>
    </lineage>
</organism>
<dbReference type="InterPro" id="IPR020806">
    <property type="entry name" value="PKS_PP-bd"/>
</dbReference>
<dbReference type="GO" id="GO:0033068">
    <property type="term" value="P:macrolide biosynthetic process"/>
    <property type="evidence" value="ECO:0007669"/>
    <property type="project" value="UniProtKB-ARBA"/>
</dbReference>
<dbReference type="InterPro" id="IPR036736">
    <property type="entry name" value="ACP-like_sf"/>
</dbReference>
<comment type="caution">
    <text evidence="10">The sequence shown here is derived from an EMBL/GenBank/DDBJ whole genome shotgun (WGS) entry which is preliminary data.</text>
</comment>
<dbReference type="InterPro" id="IPR015083">
    <property type="entry name" value="NorB/c/GfsB-D-like_docking"/>
</dbReference>
<dbReference type="InterPro" id="IPR014030">
    <property type="entry name" value="Ketoacyl_synth_N"/>
</dbReference>
<keyword evidence="11" id="KW-1185">Reference proteome</keyword>
<evidence type="ECO:0000256" key="1">
    <source>
        <dbReference type="ARBA" id="ARBA00001957"/>
    </source>
</evidence>
<dbReference type="Pfam" id="PF00550">
    <property type="entry name" value="PP-binding"/>
    <property type="match status" value="1"/>
</dbReference>
<dbReference type="SUPFAM" id="SSF55048">
    <property type="entry name" value="Probable ACP-binding domain of malonyl-CoA ACP transacylase"/>
    <property type="match status" value="1"/>
</dbReference>
<dbReference type="InterPro" id="IPR018201">
    <property type="entry name" value="Ketoacyl_synth_AS"/>
</dbReference>
<evidence type="ECO:0000256" key="2">
    <source>
        <dbReference type="ARBA" id="ARBA00022450"/>
    </source>
</evidence>
<dbReference type="SUPFAM" id="SSF53901">
    <property type="entry name" value="Thiolase-like"/>
    <property type="match status" value="1"/>
</dbReference>
<dbReference type="SMART" id="SM00827">
    <property type="entry name" value="PKS_AT"/>
    <property type="match status" value="1"/>
</dbReference>
<dbReference type="GO" id="GO:0004315">
    <property type="term" value="F:3-oxoacyl-[acyl-carrier-protein] synthase activity"/>
    <property type="evidence" value="ECO:0007669"/>
    <property type="project" value="InterPro"/>
</dbReference>
<proteinExistence type="predicted"/>
<dbReference type="Pfam" id="PF02801">
    <property type="entry name" value="Ketoacyl-synt_C"/>
    <property type="match status" value="1"/>
</dbReference>
<dbReference type="FunFam" id="3.40.47.10:FF:000019">
    <property type="entry name" value="Polyketide synthase type I"/>
    <property type="match status" value="1"/>
</dbReference>
<gene>
    <name evidence="10" type="ORF">GCM10010238_44610</name>
</gene>
<dbReference type="PANTHER" id="PTHR43775">
    <property type="entry name" value="FATTY ACID SYNTHASE"/>
    <property type="match status" value="1"/>
</dbReference>
<dbReference type="PROSITE" id="PS52004">
    <property type="entry name" value="KS3_2"/>
    <property type="match status" value="1"/>
</dbReference>
<keyword evidence="7" id="KW-0012">Acyltransferase</keyword>
<dbReference type="GO" id="GO:0006633">
    <property type="term" value="P:fatty acid biosynthetic process"/>
    <property type="evidence" value="ECO:0007669"/>
    <property type="project" value="InterPro"/>
</dbReference>
<dbReference type="InterPro" id="IPR009081">
    <property type="entry name" value="PP-bd_ACP"/>
</dbReference>
<dbReference type="InterPro" id="IPR050091">
    <property type="entry name" value="PKS_NRPS_Biosynth_Enz"/>
</dbReference>
<evidence type="ECO:0000256" key="7">
    <source>
        <dbReference type="ARBA" id="ARBA00023315"/>
    </source>
</evidence>
<dbReference type="Proteomes" id="UP000653493">
    <property type="component" value="Unassembled WGS sequence"/>
</dbReference>
<evidence type="ECO:0000259" key="8">
    <source>
        <dbReference type="PROSITE" id="PS50075"/>
    </source>
</evidence>
<dbReference type="GO" id="GO:0031177">
    <property type="term" value="F:phosphopantetheine binding"/>
    <property type="evidence" value="ECO:0007669"/>
    <property type="project" value="InterPro"/>
</dbReference>
<evidence type="ECO:0000313" key="11">
    <source>
        <dbReference type="Proteomes" id="UP000653493"/>
    </source>
</evidence>
<dbReference type="PROSITE" id="PS00606">
    <property type="entry name" value="KS3_1"/>
    <property type="match status" value="1"/>
</dbReference>
<name>A0A918GNS3_STRGD</name>
<keyword evidence="5" id="KW-0045">Antibiotic biosynthesis</keyword>
<feature type="domain" description="Ketosynthase family 3 (KS3)" evidence="9">
    <location>
        <begin position="34"/>
        <end position="460"/>
    </location>
</feature>
<protein>
    <recommendedName>
        <fullName evidence="12">Carrier domain-containing protein</fullName>
    </recommendedName>
</protein>
<reference evidence="10" key="1">
    <citation type="journal article" date="2014" name="Int. J. Syst. Evol. Microbiol.">
        <title>Complete genome sequence of Corynebacterium casei LMG S-19264T (=DSM 44701T), isolated from a smear-ripened cheese.</title>
        <authorList>
            <consortium name="US DOE Joint Genome Institute (JGI-PGF)"/>
            <person name="Walter F."/>
            <person name="Albersmeier A."/>
            <person name="Kalinowski J."/>
            <person name="Ruckert C."/>
        </authorList>
    </citation>
    <scope>NUCLEOTIDE SEQUENCE</scope>
    <source>
        <strain evidence="10">JCM 4234</strain>
    </source>
</reference>
<dbReference type="GO" id="GO:0004312">
    <property type="term" value="F:fatty acid synthase activity"/>
    <property type="evidence" value="ECO:0007669"/>
    <property type="project" value="TreeGrafter"/>
</dbReference>
<keyword evidence="4" id="KW-0808">Transferase</keyword>
<comment type="cofactor">
    <cofactor evidence="1">
        <name>pantetheine 4'-phosphate</name>
        <dbReference type="ChEBI" id="CHEBI:47942"/>
    </cofactor>
</comment>
<dbReference type="SMART" id="SM00825">
    <property type="entry name" value="PKS_KS"/>
    <property type="match status" value="1"/>
</dbReference>
<dbReference type="SUPFAM" id="SSF52151">
    <property type="entry name" value="FabD/lysophospholipase-like"/>
    <property type="match status" value="1"/>
</dbReference>
<dbReference type="InterPro" id="IPR001227">
    <property type="entry name" value="Ac_transferase_dom_sf"/>
</dbReference>
<evidence type="ECO:0000256" key="6">
    <source>
        <dbReference type="ARBA" id="ARBA00023268"/>
    </source>
</evidence>
<dbReference type="FunFam" id="3.40.366.10:FF:000002">
    <property type="entry name" value="Probable polyketide synthase 2"/>
    <property type="match status" value="1"/>
</dbReference>
<dbReference type="PROSITE" id="PS00012">
    <property type="entry name" value="PHOSPHOPANTETHEINE"/>
    <property type="match status" value="1"/>
</dbReference>
<accession>A0A918GNS3</accession>
<dbReference type="Pfam" id="PF00698">
    <property type="entry name" value="Acyl_transf_1"/>
    <property type="match status" value="1"/>
</dbReference>
<dbReference type="Pfam" id="PF00109">
    <property type="entry name" value="ketoacyl-synt"/>
    <property type="match status" value="1"/>
</dbReference>
<evidence type="ECO:0000256" key="4">
    <source>
        <dbReference type="ARBA" id="ARBA00022679"/>
    </source>
</evidence>
<dbReference type="Pfam" id="PF08990">
    <property type="entry name" value="Docking"/>
    <property type="match status" value="1"/>
</dbReference>
<evidence type="ECO:0000313" key="10">
    <source>
        <dbReference type="EMBL" id="GGS50173.1"/>
    </source>
</evidence>
<dbReference type="SMART" id="SM00823">
    <property type="entry name" value="PKS_PP"/>
    <property type="match status" value="1"/>
</dbReference>
<dbReference type="InterPro" id="IPR032821">
    <property type="entry name" value="PKS_assoc"/>
</dbReference>
<dbReference type="InterPro" id="IPR016039">
    <property type="entry name" value="Thiolase-like"/>
</dbReference>
<dbReference type="InterPro" id="IPR014043">
    <property type="entry name" value="Acyl_transferase_dom"/>
</dbReference>
<dbReference type="PROSITE" id="PS50075">
    <property type="entry name" value="CARRIER"/>
    <property type="match status" value="1"/>
</dbReference>
<dbReference type="InterPro" id="IPR014031">
    <property type="entry name" value="Ketoacyl_synth_C"/>
</dbReference>
<dbReference type="PANTHER" id="PTHR43775:SF51">
    <property type="entry name" value="INACTIVE PHENOLPHTHIOCEROL SYNTHESIS POLYKETIDE SYNTHASE TYPE I PKS1-RELATED"/>
    <property type="match status" value="1"/>
</dbReference>
<dbReference type="InterPro" id="IPR020841">
    <property type="entry name" value="PKS_Beta-ketoAc_synthase_dom"/>
</dbReference>
<dbReference type="Gene3D" id="3.40.47.10">
    <property type="match status" value="1"/>
</dbReference>
<dbReference type="SUPFAM" id="SSF47336">
    <property type="entry name" value="ACP-like"/>
    <property type="match status" value="1"/>
</dbReference>
<dbReference type="SMART" id="SM01294">
    <property type="entry name" value="PKS_PP_betabranch"/>
    <property type="match status" value="1"/>
</dbReference>
<evidence type="ECO:0008006" key="12">
    <source>
        <dbReference type="Google" id="ProtNLM"/>
    </source>
</evidence>
<dbReference type="Gene3D" id="3.30.70.3290">
    <property type="match status" value="1"/>
</dbReference>
<dbReference type="InterPro" id="IPR016035">
    <property type="entry name" value="Acyl_Trfase/lysoPLipase"/>
</dbReference>
<dbReference type="AlphaFoldDB" id="A0A918GNS3"/>
<dbReference type="CDD" id="cd00833">
    <property type="entry name" value="PKS"/>
    <property type="match status" value="1"/>
</dbReference>
<evidence type="ECO:0000256" key="3">
    <source>
        <dbReference type="ARBA" id="ARBA00022553"/>
    </source>
</evidence>
<keyword evidence="3" id="KW-0597">Phosphoprotein</keyword>
<reference evidence="10" key="2">
    <citation type="submission" date="2020-09" db="EMBL/GenBank/DDBJ databases">
        <authorList>
            <person name="Sun Q."/>
            <person name="Ohkuma M."/>
        </authorList>
    </citation>
    <scope>NUCLEOTIDE SEQUENCE</scope>
    <source>
        <strain evidence="10">JCM 4234</strain>
    </source>
</reference>
<dbReference type="InterPro" id="IPR006162">
    <property type="entry name" value="Ppantetheine_attach_site"/>
</dbReference>
<dbReference type="Pfam" id="PF16197">
    <property type="entry name" value="KAsynt_C_assoc"/>
    <property type="match status" value="1"/>
</dbReference>
<dbReference type="Gene3D" id="3.40.366.10">
    <property type="entry name" value="Malonyl-Coenzyme A Acyl Carrier Protein, domain 2"/>
    <property type="match status" value="1"/>
</dbReference>